<evidence type="ECO:0000259" key="4">
    <source>
        <dbReference type="PROSITE" id="PS51077"/>
    </source>
</evidence>
<accession>A0ABW2SR75</accession>
<dbReference type="PANTHER" id="PTHR30136">
    <property type="entry name" value="HELIX-TURN-HELIX TRANSCRIPTIONAL REGULATOR, ICLR FAMILY"/>
    <property type="match status" value="1"/>
</dbReference>
<dbReference type="Pfam" id="PF09339">
    <property type="entry name" value="HTH_IclR"/>
    <property type="match status" value="1"/>
</dbReference>
<dbReference type="InterPro" id="IPR014757">
    <property type="entry name" value="Tscrpt_reg_IclR_C"/>
</dbReference>
<dbReference type="PROSITE" id="PS51077">
    <property type="entry name" value="HTH_ICLR"/>
    <property type="match status" value="1"/>
</dbReference>
<reference evidence="7" key="1">
    <citation type="journal article" date="2019" name="Int. J. Syst. Evol. Microbiol.">
        <title>The Global Catalogue of Microorganisms (GCM) 10K type strain sequencing project: providing services to taxonomists for standard genome sequencing and annotation.</title>
        <authorList>
            <consortium name="The Broad Institute Genomics Platform"/>
            <consortium name="The Broad Institute Genome Sequencing Center for Infectious Disease"/>
            <person name="Wu L."/>
            <person name="Ma J."/>
        </authorList>
    </citation>
    <scope>NUCLEOTIDE SEQUENCE [LARGE SCALE GENOMIC DNA]</scope>
    <source>
        <strain evidence="7">CCUG 56698</strain>
    </source>
</reference>
<dbReference type="InterPro" id="IPR029016">
    <property type="entry name" value="GAF-like_dom_sf"/>
</dbReference>
<dbReference type="Pfam" id="PF01614">
    <property type="entry name" value="IclR_C"/>
    <property type="match status" value="1"/>
</dbReference>
<dbReference type="Gene3D" id="1.10.10.10">
    <property type="entry name" value="Winged helix-like DNA-binding domain superfamily/Winged helix DNA-binding domain"/>
    <property type="match status" value="1"/>
</dbReference>
<evidence type="ECO:0000313" key="6">
    <source>
        <dbReference type="EMBL" id="MFC7581998.1"/>
    </source>
</evidence>
<proteinExistence type="predicted"/>
<dbReference type="SUPFAM" id="SSF46785">
    <property type="entry name" value="Winged helix' DNA-binding domain"/>
    <property type="match status" value="1"/>
</dbReference>
<evidence type="ECO:0000313" key="7">
    <source>
        <dbReference type="Proteomes" id="UP001596527"/>
    </source>
</evidence>
<evidence type="ECO:0000256" key="1">
    <source>
        <dbReference type="ARBA" id="ARBA00023015"/>
    </source>
</evidence>
<feature type="domain" description="HTH iclR-type" evidence="4">
    <location>
        <begin position="7"/>
        <end position="69"/>
    </location>
</feature>
<dbReference type="PANTHER" id="PTHR30136:SF35">
    <property type="entry name" value="HTH-TYPE TRANSCRIPTIONAL REGULATOR RV1719"/>
    <property type="match status" value="1"/>
</dbReference>
<dbReference type="InterPro" id="IPR005471">
    <property type="entry name" value="Tscrpt_reg_IclR_N"/>
</dbReference>
<dbReference type="SUPFAM" id="SSF55781">
    <property type="entry name" value="GAF domain-like"/>
    <property type="match status" value="1"/>
</dbReference>
<dbReference type="RefSeq" id="WP_380975768.1">
    <property type="nucleotide sequence ID" value="NZ_JBHTEF010000001.1"/>
</dbReference>
<dbReference type="Proteomes" id="UP001596527">
    <property type="component" value="Unassembled WGS sequence"/>
</dbReference>
<organism evidence="6 7">
    <name type="scientific">Schaalia naturae</name>
    <dbReference type="NCBI Taxonomy" id="635203"/>
    <lineage>
        <taxon>Bacteria</taxon>
        <taxon>Bacillati</taxon>
        <taxon>Actinomycetota</taxon>
        <taxon>Actinomycetes</taxon>
        <taxon>Actinomycetales</taxon>
        <taxon>Actinomycetaceae</taxon>
        <taxon>Schaalia</taxon>
    </lineage>
</organism>
<dbReference type="InterPro" id="IPR050707">
    <property type="entry name" value="HTH_MetabolicPath_Reg"/>
</dbReference>
<keyword evidence="7" id="KW-1185">Reference proteome</keyword>
<sequence>MSEQQMHQSVARAAAILDAIGTSAGPGMRAAEIAEAAGLGLSTTTRLLATLLELGFASRVSEREYALGPRLLALSSQELNQSAVFRESRMLCQSLAQSTRLNANVAVRHGARCVYLCHFEGDLSPKNQSMVGLAMPLHATGLGKCLLLDTSEQERIDLLGAGLPVYTPHTVSSHAELTRQLEEGRERGYCVEDQELALGRFCLASPVRDRTGGICAAVSVSGRISVFTGDQRSSIQEQLVESADRISVNLGHLSGASAG</sequence>
<dbReference type="Gene3D" id="3.30.450.40">
    <property type="match status" value="1"/>
</dbReference>
<protein>
    <submittedName>
        <fullName evidence="6">IclR family transcriptional regulator</fullName>
    </submittedName>
</protein>
<keyword evidence="2" id="KW-0238">DNA-binding</keyword>
<dbReference type="PROSITE" id="PS51078">
    <property type="entry name" value="ICLR_ED"/>
    <property type="match status" value="1"/>
</dbReference>
<dbReference type="InterPro" id="IPR036390">
    <property type="entry name" value="WH_DNA-bd_sf"/>
</dbReference>
<keyword evidence="3" id="KW-0804">Transcription</keyword>
<comment type="caution">
    <text evidence="6">The sequence shown here is derived from an EMBL/GenBank/DDBJ whole genome shotgun (WGS) entry which is preliminary data.</text>
</comment>
<dbReference type="InterPro" id="IPR036388">
    <property type="entry name" value="WH-like_DNA-bd_sf"/>
</dbReference>
<dbReference type="EMBL" id="JBHTEF010000001">
    <property type="protein sequence ID" value="MFC7581998.1"/>
    <property type="molecule type" value="Genomic_DNA"/>
</dbReference>
<name>A0ABW2SR75_9ACTO</name>
<gene>
    <name evidence="6" type="ORF">ACFQWG_12410</name>
</gene>
<evidence type="ECO:0000256" key="2">
    <source>
        <dbReference type="ARBA" id="ARBA00023125"/>
    </source>
</evidence>
<dbReference type="SMART" id="SM00346">
    <property type="entry name" value="HTH_ICLR"/>
    <property type="match status" value="1"/>
</dbReference>
<keyword evidence="1" id="KW-0805">Transcription regulation</keyword>
<evidence type="ECO:0000259" key="5">
    <source>
        <dbReference type="PROSITE" id="PS51078"/>
    </source>
</evidence>
<evidence type="ECO:0000256" key="3">
    <source>
        <dbReference type="ARBA" id="ARBA00023163"/>
    </source>
</evidence>
<feature type="domain" description="IclR-ED" evidence="5">
    <location>
        <begin position="70"/>
        <end position="252"/>
    </location>
</feature>